<keyword evidence="6" id="KW-0804">Transcription</keyword>
<sequence length="465" mass="52295">MKNVEYFVFLFLKFQRTACLAPFCARYAVIDFSNVAECCPSEHDHRLGTALRKPHRCGIPMQTTMEQRLKVQINVEASGSSSNVPSSSSSSRKEEKPQAMPPPSSDWNNQYGSPEAVSPKTNGIKCFSPYSQEDMGPFVEQLLPYVRASAYNWFHLQAAKRRHFKDFDRKMSAADENRKLVELQNDRDELKVKWASRLLGKIKKDIQNDHKDAFIAAINGHRPTECILSVADQKGKMRRIDCLRQADKVWRLDLVTIILFKGIPLESTDGERLERCDSCTMPALCINPFHMSISIRGLDIFLANYLKDIETKIVLTYSSNVVNKVRDDGGEASNNDITNIVVKQEPGEQGIVAPHAILGTSSTHNRVWEPPITLEYDPQQACHTYFGGRAPYVQQSSSNAYVYVNKDAADNNYYDPKRAVLCLPPPPAQNVQTIEYAGPSEGHHLEICEDSNDEPLGNEAGTFFA</sequence>
<proteinExistence type="predicted"/>
<dbReference type="GO" id="GO:0045944">
    <property type="term" value="P:positive regulation of transcription by RNA polymerase II"/>
    <property type="evidence" value="ECO:0007669"/>
    <property type="project" value="EnsemblMetazoa"/>
</dbReference>
<feature type="region of interest" description="Disordered" evidence="8">
    <location>
        <begin position="76"/>
        <end position="122"/>
    </location>
</feature>
<dbReference type="PROSITE" id="PS51080">
    <property type="entry name" value="CTF_NFI_2"/>
    <property type="match status" value="1"/>
</dbReference>
<reference evidence="12" key="1">
    <citation type="submission" date="2010-08" db="EMBL/GenBank/DDBJ databases">
        <authorList>
            <consortium name="Caenorhabditis japonica Sequencing Consortium"/>
            <person name="Wilson R.K."/>
        </authorList>
    </citation>
    <scope>NUCLEOTIDE SEQUENCE [LARGE SCALE GENOMIC DNA]</scope>
    <source>
        <strain evidence="12">DF5081</strain>
    </source>
</reference>
<dbReference type="GO" id="GO:0006260">
    <property type="term" value="P:DNA replication"/>
    <property type="evidence" value="ECO:0007669"/>
    <property type="project" value="UniProtKB-KW"/>
</dbReference>
<evidence type="ECO:0000259" key="10">
    <source>
        <dbReference type="PROSITE" id="PS51080"/>
    </source>
</evidence>
<accession>A0A8R1DFC3</accession>
<dbReference type="Proteomes" id="UP000005237">
    <property type="component" value="Unassembled WGS sequence"/>
</dbReference>
<dbReference type="AlphaFoldDB" id="A0A8R1DFC3"/>
<reference evidence="11" key="2">
    <citation type="submission" date="2022-06" db="UniProtKB">
        <authorList>
            <consortium name="EnsemblMetazoa"/>
        </authorList>
    </citation>
    <scope>IDENTIFICATION</scope>
    <source>
        <strain evidence="11">DF5081</strain>
    </source>
</reference>
<keyword evidence="9" id="KW-0732">Signal</keyword>
<comment type="subcellular location">
    <subcellularLocation>
        <location evidence="1">Nucleus</location>
    </subcellularLocation>
</comment>
<evidence type="ECO:0000313" key="12">
    <source>
        <dbReference type="Proteomes" id="UP000005237"/>
    </source>
</evidence>
<dbReference type="GO" id="GO:0043051">
    <property type="term" value="P:regulation of nematode pharyngeal pumping"/>
    <property type="evidence" value="ECO:0007669"/>
    <property type="project" value="EnsemblMetazoa"/>
</dbReference>
<dbReference type="GO" id="GO:0005634">
    <property type="term" value="C:nucleus"/>
    <property type="evidence" value="ECO:0007669"/>
    <property type="project" value="UniProtKB-SubCell"/>
</dbReference>
<dbReference type="InterPro" id="IPR003619">
    <property type="entry name" value="MAD_homology1_Dwarfin-type"/>
</dbReference>
<organism evidence="11 12">
    <name type="scientific">Caenorhabditis japonica</name>
    <dbReference type="NCBI Taxonomy" id="281687"/>
    <lineage>
        <taxon>Eukaryota</taxon>
        <taxon>Metazoa</taxon>
        <taxon>Ecdysozoa</taxon>
        <taxon>Nematoda</taxon>
        <taxon>Chromadorea</taxon>
        <taxon>Rhabditida</taxon>
        <taxon>Rhabditina</taxon>
        <taxon>Rhabditomorpha</taxon>
        <taxon>Rhabditoidea</taxon>
        <taxon>Rhabditidae</taxon>
        <taxon>Peloderinae</taxon>
        <taxon>Caenorhabditis</taxon>
    </lineage>
</organism>
<evidence type="ECO:0000256" key="3">
    <source>
        <dbReference type="ARBA" id="ARBA00023015"/>
    </source>
</evidence>
<dbReference type="Pfam" id="PF10524">
    <property type="entry name" value="NfI_DNAbd_pre-N"/>
    <property type="match status" value="1"/>
</dbReference>
<name>A0A8R1DFC3_CAEJA</name>
<dbReference type="EnsemblMetazoa" id="CJA00808.1">
    <property type="protein sequence ID" value="CJA00808.1"/>
    <property type="gene ID" value="WBGene00120012"/>
</dbReference>
<evidence type="ECO:0000256" key="9">
    <source>
        <dbReference type="SAM" id="SignalP"/>
    </source>
</evidence>
<evidence type="ECO:0000256" key="5">
    <source>
        <dbReference type="ARBA" id="ARBA00023159"/>
    </source>
</evidence>
<keyword evidence="7" id="KW-0539">Nucleus</keyword>
<evidence type="ECO:0000256" key="4">
    <source>
        <dbReference type="ARBA" id="ARBA00023125"/>
    </source>
</evidence>
<dbReference type="GO" id="GO:0046662">
    <property type="term" value="P:regulation of egg-laying behavior"/>
    <property type="evidence" value="ECO:0007669"/>
    <property type="project" value="EnsemblMetazoa"/>
</dbReference>
<dbReference type="GO" id="GO:0000981">
    <property type="term" value="F:DNA-binding transcription factor activity, RNA polymerase II-specific"/>
    <property type="evidence" value="ECO:0007669"/>
    <property type="project" value="TreeGrafter"/>
</dbReference>
<dbReference type="GO" id="GO:0040012">
    <property type="term" value="P:regulation of locomotion"/>
    <property type="evidence" value="ECO:0007669"/>
    <property type="project" value="EnsemblMetazoa"/>
</dbReference>
<evidence type="ECO:0000256" key="8">
    <source>
        <dbReference type="SAM" id="MobiDB-lite"/>
    </source>
</evidence>
<feature type="domain" description="CTF/NF-I" evidence="10">
    <location>
        <begin position="124"/>
        <end position="317"/>
    </location>
</feature>
<feature type="signal peptide" evidence="9">
    <location>
        <begin position="1"/>
        <end position="19"/>
    </location>
</feature>
<dbReference type="InterPro" id="IPR020604">
    <property type="entry name" value="CTF/NFI_DNA-bd-dom"/>
</dbReference>
<feature type="chain" id="PRO_5035736740" evidence="9">
    <location>
        <begin position="20"/>
        <end position="465"/>
    </location>
</feature>
<dbReference type="GO" id="GO:0000978">
    <property type="term" value="F:RNA polymerase II cis-regulatory region sequence-specific DNA binding"/>
    <property type="evidence" value="ECO:0007669"/>
    <property type="project" value="TreeGrafter"/>
</dbReference>
<protein>
    <submittedName>
        <fullName evidence="11">CTF/NF-I domain-containing protein</fullName>
    </submittedName>
</protein>
<evidence type="ECO:0000256" key="6">
    <source>
        <dbReference type="ARBA" id="ARBA00023163"/>
    </source>
</evidence>
<dbReference type="SMART" id="SM00523">
    <property type="entry name" value="DWA"/>
    <property type="match status" value="1"/>
</dbReference>
<evidence type="ECO:0000313" key="11">
    <source>
        <dbReference type="EnsemblMetazoa" id="CJA00808.1"/>
    </source>
</evidence>
<evidence type="ECO:0000256" key="7">
    <source>
        <dbReference type="ARBA" id="ARBA00023242"/>
    </source>
</evidence>
<evidence type="ECO:0000256" key="2">
    <source>
        <dbReference type="ARBA" id="ARBA00022705"/>
    </source>
</evidence>
<keyword evidence="2" id="KW-0235">DNA replication</keyword>
<dbReference type="PANTHER" id="PTHR11492:SF8">
    <property type="entry name" value="NUCLEAR FACTOR I, ISOFORM B"/>
    <property type="match status" value="1"/>
</dbReference>
<dbReference type="PANTHER" id="PTHR11492">
    <property type="entry name" value="NUCLEAR FACTOR I"/>
    <property type="match status" value="1"/>
</dbReference>
<keyword evidence="4" id="KW-0238">DNA-binding</keyword>
<dbReference type="InterPro" id="IPR019548">
    <property type="entry name" value="CTF/NFI_DNA-bd_N"/>
</dbReference>
<evidence type="ECO:0000256" key="1">
    <source>
        <dbReference type="ARBA" id="ARBA00004123"/>
    </source>
</evidence>
<keyword evidence="12" id="KW-1185">Reference proteome</keyword>
<dbReference type="Pfam" id="PF03165">
    <property type="entry name" value="MH1"/>
    <property type="match status" value="1"/>
</dbReference>
<dbReference type="InterPro" id="IPR000647">
    <property type="entry name" value="CTF/NFI"/>
</dbReference>
<keyword evidence="3" id="KW-0805">Transcription regulation</keyword>
<feature type="compositionally biased region" description="Low complexity" evidence="8">
    <location>
        <begin position="78"/>
        <end position="90"/>
    </location>
</feature>
<keyword evidence="5" id="KW-0010">Activator</keyword>
<dbReference type="GO" id="GO:0008340">
    <property type="term" value="P:determination of adult lifespan"/>
    <property type="evidence" value="ECO:0007669"/>
    <property type="project" value="EnsemblMetazoa"/>
</dbReference>